<reference evidence="1 3" key="1">
    <citation type="submission" date="2018-03" db="EMBL/GenBank/DDBJ databases">
        <title>Draft genome sequence of Rohu Carp (Labeo rohita).</title>
        <authorList>
            <person name="Das P."/>
            <person name="Kushwaha B."/>
            <person name="Joshi C.G."/>
            <person name="Kumar D."/>
            <person name="Nagpure N.S."/>
            <person name="Sahoo L."/>
            <person name="Das S.P."/>
            <person name="Bit A."/>
            <person name="Patnaik S."/>
            <person name="Meher P.K."/>
            <person name="Jayasankar P."/>
            <person name="Koringa P.G."/>
            <person name="Patel N.V."/>
            <person name="Hinsu A.T."/>
            <person name="Kumar R."/>
            <person name="Pandey M."/>
            <person name="Agarwal S."/>
            <person name="Srivastava S."/>
            <person name="Singh M."/>
            <person name="Iquebal M.A."/>
            <person name="Jaiswal S."/>
            <person name="Angadi U.B."/>
            <person name="Kumar N."/>
            <person name="Raza M."/>
            <person name="Shah T.M."/>
            <person name="Rai A."/>
            <person name="Jena J.K."/>
        </authorList>
    </citation>
    <scope>NUCLEOTIDE SEQUENCE [LARGE SCALE GENOMIC DNA]</scope>
    <source>
        <strain evidence="1">DASCIFA01</strain>
        <tissue evidence="1">Testis</tissue>
    </source>
</reference>
<name>A0A498M1X8_LABRO</name>
<keyword evidence="3" id="KW-1185">Reference proteome</keyword>
<dbReference type="STRING" id="84645.A0A498M1X8"/>
<protein>
    <submittedName>
        <fullName evidence="1">Gag-pol fusion poly</fullName>
    </submittedName>
</protein>
<evidence type="ECO:0000313" key="2">
    <source>
        <dbReference type="EMBL" id="RXN36468.1"/>
    </source>
</evidence>
<dbReference type="EMBL" id="QBIY01012873">
    <property type="protein sequence ID" value="RXN14859.1"/>
    <property type="molecule type" value="Genomic_DNA"/>
</dbReference>
<dbReference type="Proteomes" id="UP000290572">
    <property type="component" value="Unassembled WGS sequence"/>
</dbReference>
<dbReference type="EMBL" id="QBIY01008019">
    <property type="protein sequence ID" value="RXN36468.1"/>
    <property type="molecule type" value="Genomic_DNA"/>
</dbReference>
<proteinExistence type="predicted"/>
<organism evidence="1 3">
    <name type="scientific">Labeo rohita</name>
    <name type="common">Indian major carp</name>
    <name type="synonym">Cyprinus rohita</name>
    <dbReference type="NCBI Taxonomy" id="84645"/>
    <lineage>
        <taxon>Eukaryota</taxon>
        <taxon>Metazoa</taxon>
        <taxon>Chordata</taxon>
        <taxon>Craniata</taxon>
        <taxon>Vertebrata</taxon>
        <taxon>Euteleostomi</taxon>
        <taxon>Actinopterygii</taxon>
        <taxon>Neopterygii</taxon>
        <taxon>Teleostei</taxon>
        <taxon>Ostariophysi</taxon>
        <taxon>Cypriniformes</taxon>
        <taxon>Cyprinidae</taxon>
        <taxon>Labeoninae</taxon>
        <taxon>Labeonini</taxon>
        <taxon>Labeo</taxon>
    </lineage>
</organism>
<evidence type="ECO:0000313" key="3">
    <source>
        <dbReference type="Proteomes" id="UP000290572"/>
    </source>
</evidence>
<sequence>MISSVSWRIFLEAKLLSAIEIVEELQWLPAVRGHQPKSSLVLQLLPVASLTGGDGKVVVLLVSQDVEAPIVETASQHDSEEEELGEYAITRVNIGDKPASCIAQLAMPESANLPQFVHFREEHRVLYEDSYVDEILTSHNSLDHLKIITVNVEQILKAGGFELKTLVFSGQCRRNESAGKQEEEVTPKAVVLPNQLQDEDNKALGLGYTVEDDKFHIMFGINFSKRKKKIRLGQDLLLGQVRAQMPDPLTRRELISKVSSLYDPISLATPIKQRGAILV</sequence>
<gene>
    <name evidence="2" type="ORF">ROHU_002907</name>
    <name evidence="1" type="ORF">ROHU_028484</name>
</gene>
<evidence type="ECO:0000313" key="1">
    <source>
        <dbReference type="EMBL" id="RXN14859.1"/>
    </source>
</evidence>
<comment type="caution">
    <text evidence="1">The sequence shown here is derived from an EMBL/GenBank/DDBJ whole genome shotgun (WGS) entry which is preliminary data.</text>
</comment>
<dbReference type="AlphaFoldDB" id="A0A498M1X8"/>
<accession>A0A498M1X8</accession>